<evidence type="ECO:0000259" key="4">
    <source>
        <dbReference type="SMART" id="SM00057"/>
    </source>
</evidence>
<reference evidence="5" key="1">
    <citation type="submission" date="2022-08" db="EMBL/GenBank/DDBJ databases">
        <title>Genome sequencing of akame (Lates japonicus).</title>
        <authorList>
            <person name="Hashiguchi Y."/>
            <person name="Takahashi H."/>
        </authorList>
    </citation>
    <scope>NUCLEOTIDE SEQUENCE</scope>
    <source>
        <strain evidence="5">Kochi</strain>
    </source>
</reference>
<gene>
    <name evidence="5" type="ORF">AKAME5_001687500</name>
</gene>
<evidence type="ECO:0000256" key="3">
    <source>
        <dbReference type="ARBA" id="ARBA00023180"/>
    </source>
</evidence>
<dbReference type="SMART" id="SM00057">
    <property type="entry name" value="FIMAC"/>
    <property type="match status" value="1"/>
</dbReference>
<dbReference type="InterPro" id="IPR048722">
    <property type="entry name" value="CFAI_FIMAC_N"/>
</dbReference>
<evidence type="ECO:0000313" key="5">
    <source>
        <dbReference type="EMBL" id="GLD65406.1"/>
    </source>
</evidence>
<keyword evidence="3" id="KW-0325">Glycoprotein</keyword>
<evidence type="ECO:0000256" key="2">
    <source>
        <dbReference type="ARBA" id="ARBA00023157"/>
    </source>
</evidence>
<keyword evidence="1" id="KW-0677">Repeat</keyword>
<name>A0AAD3N5S7_LATJO</name>
<accession>A0AAD3N5S7</accession>
<dbReference type="AlphaFoldDB" id="A0AAD3N5S7"/>
<dbReference type="Proteomes" id="UP001279410">
    <property type="component" value="Unassembled WGS sequence"/>
</dbReference>
<evidence type="ECO:0000256" key="1">
    <source>
        <dbReference type="ARBA" id="ARBA00022737"/>
    </source>
</evidence>
<dbReference type="InterPro" id="IPR003884">
    <property type="entry name" value="FacI_MAC"/>
</dbReference>
<evidence type="ECO:0000313" key="6">
    <source>
        <dbReference type="Proteomes" id="UP001279410"/>
    </source>
</evidence>
<comment type="caution">
    <text evidence="5">The sequence shown here is derived from an EMBL/GenBank/DDBJ whole genome shotgun (WGS) entry which is preliminary data.</text>
</comment>
<protein>
    <submittedName>
        <fullName evidence="5">Complement factor I-like protein</fullName>
    </submittedName>
</protein>
<dbReference type="Pfam" id="PF21286">
    <property type="entry name" value="CFAI_FIMAC_N"/>
    <property type="match status" value="1"/>
</dbReference>
<sequence length="92" mass="10260">MLNSPRKTLNTKSDEFLGPVECFEKKLTCESCDLAFCPPWQRCVNGRCTCKPPYLCPTEGVTPVCACNNKQLRSFCDGSLLSEQETRHVPSA</sequence>
<keyword evidence="2" id="KW-1015">Disulfide bond</keyword>
<keyword evidence="6" id="KW-1185">Reference proteome</keyword>
<feature type="domain" description="Factor I / membrane attack complex" evidence="4">
    <location>
        <begin position="31"/>
        <end position="88"/>
    </location>
</feature>
<proteinExistence type="predicted"/>
<dbReference type="EMBL" id="BRZM01000079">
    <property type="protein sequence ID" value="GLD65406.1"/>
    <property type="molecule type" value="Genomic_DNA"/>
</dbReference>
<organism evidence="5 6">
    <name type="scientific">Lates japonicus</name>
    <name type="common">Japanese lates</name>
    <dbReference type="NCBI Taxonomy" id="270547"/>
    <lineage>
        <taxon>Eukaryota</taxon>
        <taxon>Metazoa</taxon>
        <taxon>Chordata</taxon>
        <taxon>Craniata</taxon>
        <taxon>Vertebrata</taxon>
        <taxon>Euteleostomi</taxon>
        <taxon>Actinopterygii</taxon>
        <taxon>Neopterygii</taxon>
        <taxon>Teleostei</taxon>
        <taxon>Neoteleostei</taxon>
        <taxon>Acanthomorphata</taxon>
        <taxon>Carangaria</taxon>
        <taxon>Carangaria incertae sedis</taxon>
        <taxon>Centropomidae</taxon>
        <taxon>Lates</taxon>
    </lineage>
</organism>